<organism evidence="1 2">
    <name type="scientific">Medicago truncatula</name>
    <name type="common">Barrel medic</name>
    <name type="synonym">Medicago tribuloides</name>
    <dbReference type="NCBI Taxonomy" id="3880"/>
    <lineage>
        <taxon>Eukaryota</taxon>
        <taxon>Viridiplantae</taxon>
        <taxon>Streptophyta</taxon>
        <taxon>Embryophyta</taxon>
        <taxon>Tracheophyta</taxon>
        <taxon>Spermatophyta</taxon>
        <taxon>Magnoliopsida</taxon>
        <taxon>eudicotyledons</taxon>
        <taxon>Gunneridae</taxon>
        <taxon>Pentapetalae</taxon>
        <taxon>rosids</taxon>
        <taxon>fabids</taxon>
        <taxon>Fabales</taxon>
        <taxon>Fabaceae</taxon>
        <taxon>Papilionoideae</taxon>
        <taxon>50 kb inversion clade</taxon>
        <taxon>NPAAA clade</taxon>
        <taxon>Hologalegina</taxon>
        <taxon>IRL clade</taxon>
        <taxon>Trifolieae</taxon>
        <taxon>Medicago</taxon>
    </lineage>
</organism>
<sequence>MFIMSNTINGAINNVAPSKLNLPCSYCFTLSLSTALFDKVNFPLFNPNHFFVASIIAKKHPIDFTIQLLCSSHQILEEPPLEITSI</sequence>
<name>A0A396IND7_MEDTR</name>
<protein>
    <submittedName>
        <fullName evidence="1">Uncharacterized protein</fullName>
    </submittedName>
</protein>
<proteinExistence type="predicted"/>
<dbReference type="AlphaFoldDB" id="A0A396IND7"/>
<reference evidence="2" key="1">
    <citation type="journal article" date="2018" name="Nat. Plants">
        <title>Whole-genome landscape of Medicago truncatula symbiotic genes.</title>
        <authorList>
            <person name="Pecrix Y."/>
            <person name="Staton S.E."/>
            <person name="Sallet E."/>
            <person name="Lelandais-Briere C."/>
            <person name="Moreau S."/>
            <person name="Carrere S."/>
            <person name="Blein T."/>
            <person name="Jardinaud M.F."/>
            <person name="Latrasse D."/>
            <person name="Zouine M."/>
            <person name="Zahm M."/>
            <person name="Kreplak J."/>
            <person name="Mayjonade B."/>
            <person name="Satge C."/>
            <person name="Perez M."/>
            <person name="Cauet S."/>
            <person name="Marande W."/>
            <person name="Chantry-Darmon C."/>
            <person name="Lopez-Roques C."/>
            <person name="Bouchez O."/>
            <person name="Berard A."/>
            <person name="Debelle F."/>
            <person name="Munos S."/>
            <person name="Bendahmane A."/>
            <person name="Berges H."/>
            <person name="Niebel A."/>
            <person name="Buitink J."/>
            <person name="Frugier F."/>
            <person name="Benhamed M."/>
            <person name="Crespi M."/>
            <person name="Gouzy J."/>
            <person name="Gamas P."/>
        </authorList>
    </citation>
    <scope>NUCLEOTIDE SEQUENCE [LARGE SCALE GENOMIC DNA]</scope>
    <source>
        <strain evidence="2">cv. Jemalong A17</strain>
    </source>
</reference>
<dbReference type="Proteomes" id="UP000265566">
    <property type="component" value="Chromosome 3"/>
</dbReference>
<evidence type="ECO:0000313" key="1">
    <source>
        <dbReference type="EMBL" id="RHN66820.1"/>
    </source>
</evidence>
<evidence type="ECO:0000313" key="2">
    <source>
        <dbReference type="Proteomes" id="UP000265566"/>
    </source>
</evidence>
<comment type="caution">
    <text evidence="1">The sequence shown here is derived from an EMBL/GenBank/DDBJ whole genome shotgun (WGS) entry which is preliminary data.</text>
</comment>
<gene>
    <name evidence="1" type="ORF">MtrunA17_Chr3g0095801</name>
</gene>
<dbReference type="EMBL" id="PSQE01000003">
    <property type="protein sequence ID" value="RHN66820.1"/>
    <property type="molecule type" value="Genomic_DNA"/>
</dbReference>
<accession>A0A396IND7</accession>
<dbReference type="Gramene" id="rna14914">
    <property type="protein sequence ID" value="RHN66820.1"/>
    <property type="gene ID" value="gene14914"/>
</dbReference>